<sequence length="488" mass="49630">MASVDGLASGLDTTSIITSLLQVDAAPQTRLKSNITTAQQKVTALQSVNTKLAALQTAADALGKATGWSPTTTKASSDAVTVSAVATAPAGTVRFDVAQLAAGRSVVDTSTAGRSLTDPNAATDLDLGFPLDVVKDGKIVGTVSPSTGSLNDIVSAINKASNLGITAVAVRVGDDKYRLQITSTTTGGSSAPGVPGKGDFNFIPKTGKAAGSTYDANTDGAFANLAAKFTTVSTAQDAQITIKGNASDLTVSSATNTFADLMPGVTVNVAATTPNDGSKPVTVSATRDPEAVATAMQSLVTAANAVLTEIQNQTKSGTLGTDGKVTGGGPLRGDGLLRSLRSQVKEVMAGALGDGSSAAAFGLESSKDGSTLTLDKTKFLTALAKDPTALQTLVSPTSVDSKSTAKGIVERLQTVVKEATKPFTGTLTTAISSQQTSIEGLQDRVSDWDTRLAAKKSYYQKYYASLESSLSKLKTQSTWLSGQLASLG</sequence>
<dbReference type="InterPro" id="IPR040026">
    <property type="entry name" value="FliD"/>
</dbReference>
<dbReference type="InterPro" id="IPR003481">
    <property type="entry name" value="FliD_N"/>
</dbReference>
<dbReference type="Pfam" id="PF07195">
    <property type="entry name" value="FliD_C"/>
    <property type="match status" value="1"/>
</dbReference>
<dbReference type="RefSeq" id="WP_345712480.1">
    <property type="nucleotide sequence ID" value="NZ_BAABIL010000307.1"/>
</dbReference>
<dbReference type="PANTHER" id="PTHR30288:SF0">
    <property type="entry name" value="FLAGELLAR HOOK-ASSOCIATED PROTEIN 2"/>
    <property type="match status" value="1"/>
</dbReference>
<evidence type="ECO:0000256" key="3">
    <source>
        <dbReference type="ARBA" id="ARBA00023054"/>
    </source>
</evidence>
<keyword evidence="8" id="KW-0282">Flagellum</keyword>
<evidence type="ECO:0000313" key="9">
    <source>
        <dbReference type="Proteomes" id="UP001501195"/>
    </source>
</evidence>
<dbReference type="EMBL" id="BAABIL010000307">
    <property type="protein sequence ID" value="GAA4980631.1"/>
    <property type="molecule type" value="Genomic_DNA"/>
</dbReference>
<dbReference type="Proteomes" id="UP001501195">
    <property type="component" value="Unassembled WGS sequence"/>
</dbReference>
<name>A0ABP9HXB2_9ACTN</name>
<keyword evidence="8" id="KW-0969">Cilium</keyword>
<comment type="similarity">
    <text evidence="1 5">Belongs to the FliD family.</text>
</comment>
<keyword evidence="4 5" id="KW-0975">Bacterial flagellum</keyword>
<dbReference type="Pfam" id="PF02465">
    <property type="entry name" value="FliD_N"/>
    <property type="match status" value="1"/>
</dbReference>
<dbReference type="PANTHER" id="PTHR30288">
    <property type="entry name" value="FLAGELLAR CAP/ASSEMBLY PROTEIN FLID"/>
    <property type="match status" value="1"/>
</dbReference>
<evidence type="ECO:0000259" key="7">
    <source>
        <dbReference type="Pfam" id="PF07195"/>
    </source>
</evidence>
<protein>
    <recommendedName>
        <fullName evidence="5">Flagellar hook-associated protein 2</fullName>
        <shortName evidence="5">HAP2</shortName>
    </recommendedName>
    <alternativeName>
        <fullName evidence="5">Flagellar cap protein</fullName>
    </alternativeName>
</protein>
<feature type="domain" description="Flagellar hook-associated protein 2 C-terminal" evidence="7">
    <location>
        <begin position="235"/>
        <end position="474"/>
    </location>
</feature>
<gene>
    <name evidence="8" type="primary">fliD</name>
    <name evidence="8" type="ORF">GCM10023225_20990</name>
</gene>
<comment type="subunit">
    <text evidence="2 5">Homopentamer.</text>
</comment>
<organism evidence="8 9">
    <name type="scientific">Kineococcus glutinatus</name>
    <dbReference type="NCBI Taxonomy" id="1070872"/>
    <lineage>
        <taxon>Bacteria</taxon>
        <taxon>Bacillati</taxon>
        <taxon>Actinomycetota</taxon>
        <taxon>Actinomycetes</taxon>
        <taxon>Kineosporiales</taxon>
        <taxon>Kineosporiaceae</taxon>
        <taxon>Kineococcus</taxon>
    </lineage>
</organism>
<reference evidence="9" key="1">
    <citation type="journal article" date="2019" name="Int. J. Syst. Evol. Microbiol.">
        <title>The Global Catalogue of Microorganisms (GCM) 10K type strain sequencing project: providing services to taxonomists for standard genome sequencing and annotation.</title>
        <authorList>
            <consortium name="The Broad Institute Genomics Platform"/>
            <consortium name="The Broad Institute Genome Sequencing Center for Infectious Disease"/>
            <person name="Wu L."/>
            <person name="Ma J."/>
        </authorList>
    </citation>
    <scope>NUCLEOTIDE SEQUENCE [LARGE SCALE GENOMIC DNA]</scope>
    <source>
        <strain evidence="9">JCM 18126</strain>
    </source>
</reference>
<feature type="domain" description="Flagellar hook-associated protein 2 N-terminal" evidence="6">
    <location>
        <begin position="9"/>
        <end position="102"/>
    </location>
</feature>
<comment type="subcellular location">
    <subcellularLocation>
        <location evidence="5">Secreted</location>
    </subcellularLocation>
    <subcellularLocation>
        <location evidence="5">Bacterial flagellum</location>
    </subcellularLocation>
</comment>
<dbReference type="InterPro" id="IPR010809">
    <property type="entry name" value="FliD_C"/>
</dbReference>
<keyword evidence="8" id="KW-0966">Cell projection</keyword>
<evidence type="ECO:0000313" key="8">
    <source>
        <dbReference type="EMBL" id="GAA4980631.1"/>
    </source>
</evidence>
<evidence type="ECO:0000259" key="6">
    <source>
        <dbReference type="Pfam" id="PF02465"/>
    </source>
</evidence>
<proteinExistence type="inferred from homology"/>
<keyword evidence="9" id="KW-1185">Reference proteome</keyword>
<evidence type="ECO:0000256" key="2">
    <source>
        <dbReference type="ARBA" id="ARBA00011255"/>
    </source>
</evidence>
<accession>A0ABP9HXB2</accession>
<evidence type="ECO:0000256" key="1">
    <source>
        <dbReference type="ARBA" id="ARBA00009764"/>
    </source>
</evidence>
<keyword evidence="5" id="KW-0964">Secreted</keyword>
<comment type="caution">
    <text evidence="8">The sequence shown here is derived from an EMBL/GenBank/DDBJ whole genome shotgun (WGS) entry which is preliminary data.</text>
</comment>
<keyword evidence="3" id="KW-0175">Coiled coil</keyword>
<evidence type="ECO:0000256" key="5">
    <source>
        <dbReference type="RuleBase" id="RU362066"/>
    </source>
</evidence>
<evidence type="ECO:0000256" key="4">
    <source>
        <dbReference type="ARBA" id="ARBA00023143"/>
    </source>
</evidence>
<comment type="function">
    <text evidence="5">Required for morphogenesis and for the elongation of the flagellar filament by facilitating polymerization of the flagellin monomers at the tip of growing filament. Forms a capping structure, which prevents flagellin subunits (transported through the central channel of the flagellum) from leaking out without polymerization at the distal end.</text>
</comment>